<reference evidence="1 2" key="1">
    <citation type="submission" date="2018-08" db="EMBL/GenBank/DDBJ databases">
        <title>A genome reference for cultivated species of the human gut microbiota.</title>
        <authorList>
            <person name="Zou Y."/>
            <person name="Xue W."/>
            <person name="Luo G."/>
        </authorList>
    </citation>
    <scope>NUCLEOTIDE SEQUENCE [LARGE SCALE GENOMIC DNA]</scope>
    <source>
        <strain evidence="1 2">AM28-39</strain>
    </source>
</reference>
<accession>A0A3E2XQ43</accession>
<dbReference type="AlphaFoldDB" id="A0A3E2XQ43"/>
<gene>
    <name evidence="1" type="ORF">DW747_05515</name>
</gene>
<proteinExistence type="predicted"/>
<organism evidence="1 2">
    <name type="scientific">Coprococcus catus</name>
    <dbReference type="NCBI Taxonomy" id="116085"/>
    <lineage>
        <taxon>Bacteria</taxon>
        <taxon>Bacillati</taxon>
        <taxon>Bacillota</taxon>
        <taxon>Clostridia</taxon>
        <taxon>Lachnospirales</taxon>
        <taxon>Lachnospiraceae</taxon>
        <taxon>Coprococcus</taxon>
    </lineage>
</organism>
<name>A0A3E2XQ43_9FIRM</name>
<protein>
    <recommendedName>
        <fullName evidence="3">XRE family transcriptional regulator</fullName>
    </recommendedName>
</protein>
<sequence>MSKFSIYLKDLIEDSGESISFIARSIEAERTSIHKALTDERILSYKVVQALARHFNLPVDKKKEFFRLYDILLQGEESYENRQAVCSLLNALSSIRFSMLPPPQVDSIELANRLIKGEYAVRNAIRNVLIYEATHTDKANFSMYVPEKLDLTMELMELWLAQCDYSVDALLCFYSNHTSGSKNIQLLRSVIPLCLASRGSYRPYYFCETPKAAALSPMSYYIITPHYLIQLSEDLSMAQIRDDTELIEFYQGFFRNLLECCDPLVRCNSNILEVLQEYISNTSPDSLQIMMPQPCTGRYITPEVIRKYMHNGPMPYKEMYNLVEHHFSVLQQINGTYQTVFTEKGLQDLITTRTMMDLPPQYVPPLENQDIRQMLRYLYDEIDRGSVQGMLVRPTSLQLPDYLSIYVHPKTGLHIYTTNAFVYGAYCCNIHIAEASICRIFYGFMQSLAGSNLVYSKADTLQLLAQHIAEMEV</sequence>
<evidence type="ECO:0008006" key="3">
    <source>
        <dbReference type="Google" id="ProtNLM"/>
    </source>
</evidence>
<comment type="caution">
    <text evidence="1">The sequence shown here is derived from an EMBL/GenBank/DDBJ whole genome shotgun (WGS) entry which is preliminary data.</text>
</comment>
<dbReference type="Proteomes" id="UP000261231">
    <property type="component" value="Unassembled WGS sequence"/>
</dbReference>
<evidence type="ECO:0000313" key="2">
    <source>
        <dbReference type="Proteomes" id="UP000261231"/>
    </source>
</evidence>
<keyword evidence="2" id="KW-1185">Reference proteome</keyword>
<dbReference type="OrthoDB" id="1776432at2"/>
<evidence type="ECO:0000313" key="1">
    <source>
        <dbReference type="EMBL" id="RGC49400.1"/>
    </source>
</evidence>
<dbReference type="RefSeq" id="WP_117539340.1">
    <property type="nucleotide sequence ID" value="NZ_JAQCWV010000011.1"/>
</dbReference>
<dbReference type="EMBL" id="QVFD01000003">
    <property type="protein sequence ID" value="RGC49400.1"/>
    <property type="molecule type" value="Genomic_DNA"/>
</dbReference>